<name>A0AAV9IY72_CYACA</name>
<keyword evidence="8 11" id="KW-0030">Aminoacyl-tRNA synthetase</keyword>
<evidence type="ECO:0000256" key="12">
    <source>
        <dbReference type="SAM" id="MobiDB-lite"/>
    </source>
</evidence>
<evidence type="ECO:0000256" key="5">
    <source>
        <dbReference type="ARBA" id="ARBA00022741"/>
    </source>
</evidence>
<dbReference type="InterPro" id="IPR024109">
    <property type="entry name" value="Trp-tRNA-ligase_bac-type"/>
</dbReference>
<keyword evidence="6 11" id="KW-0067">ATP-binding</keyword>
<accession>A0AAV9IY72</accession>
<dbReference type="Pfam" id="PF00579">
    <property type="entry name" value="tRNA-synt_1b"/>
    <property type="match status" value="1"/>
</dbReference>
<dbReference type="GO" id="GO:0005524">
    <property type="term" value="F:ATP binding"/>
    <property type="evidence" value="ECO:0007669"/>
    <property type="project" value="UniProtKB-KW"/>
</dbReference>
<dbReference type="FunFam" id="1.10.240.10:FF:000002">
    <property type="entry name" value="Tryptophan--tRNA ligase"/>
    <property type="match status" value="1"/>
</dbReference>
<dbReference type="GO" id="GO:0005739">
    <property type="term" value="C:mitochondrion"/>
    <property type="evidence" value="ECO:0007669"/>
    <property type="project" value="UniProtKB-SubCell"/>
</dbReference>
<feature type="region of interest" description="Disordered" evidence="12">
    <location>
        <begin position="455"/>
        <end position="475"/>
    </location>
</feature>
<evidence type="ECO:0000256" key="2">
    <source>
        <dbReference type="ARBA" id="ARBA00005594"/>
    </source>
</evidence>
<evidence type="ECO:0000313" key="14">
    <source>
        <dbReference type="Proteomes" id="UP001301350"/>
    </source>
</evidence>
<dbReference type="InterPro" id="IPR002306">
    <property type="entry name" value="Trp-tRNA-ligase"/>
</dbReference>
<dbReference type="InterPro" id="IPR001412">
    <property type="entry name" value="aa-tRNA-synth_I_CS"/>
</dbReference>
<dbReference type="NCBIfam" id="TIGR00233">
    <property type="entry name" value="trpS"/>
    <property type="match status" value="1"/>
</dbReference>
<comment type="catalytic activity">
    <reaction evidence="10">
        <text>tRNA(Trp) + L-tryptophan + ATP = L-tryptophyl-tRNA(Trp) + AMP + diphosphate + H(+)</text>
        <dbReference type="Rhea" id="RHEA:24080"/>
        <dbReference type="Rhea" id="RHEA-COMP:9671"/>
        <dbReference type="Rhea" id="RHEA-COMP:9705"/>
        <dbReference type="ChEBI" id="CHEBI:15378"/>
        <dbReference type="ChEBI" id="CHEBI:30616"/>
        <dbReference type="ChEBI" id="CHEBI:33019"/>
        <dbReference type="ChEBI" id="CHEBI:57912"/>
        <dbReference type="ChEBI" id="CHEBI:78442"/>
        <dbReference type="ChEBI" id="CHEBI:78535"/>
        <dbReference type="ChEBI" id="CHEBI:456215"/>
        <dbReference type="EC" id="6.1.1.2"/>
    </reaction>
</comment>
<organism evidence="13 14">
    <name type="scientific">Cyanidium caldarium</name>
    <name type="common">Red alga</name>
    <dbReference type="NCBI Taxonomy" id="2771"/>
    <lineage>
        <taxon>Eukaryota</taxon>
        <taxon>Rhodophyta</taxon>
        <taxon>Bangiophyceae</taxon>
        <taxon>Cyanidiales</taxon>
        <taxon>Cyanidiaceae</taxon>
        <taxon>Cyanidium</taxon>
    </lineage>
</organism>
<dbReference type="PANTHER" id="PTHR43766">
    <property type="entry name" value="TRYPTOPHAN--TRNA LIGASE, MITOCHONDRIAL"/>
    <property type="match status" value="1"/>
</dbReference>
<keyword evidence="14" id="KW-1185">Reference proteome</keyword>
<comment type="similarity">
    <text evidence="2 11">Belongs to the class-I aminoacyl-tRNA synthetase family.</text>
</comment>
<keyword evidence="5 11" id="KW-0547">Nucleotide-binding</keyword>
<dbReference type="EC" id="6.1.1.2" evidence="3"/>
<comment type="caution">
    <text evidence="13">The sequence shown here is derived from an EMBL/GenBank/DDBJ whole genome shotgun (WGS) entry which is preliminary data.</text>
</comment>
<evidence type="ECO:0000256" key="1">
    <source>
        <dbReference type="ARBA" id="ARBA00004173"/>
    </source>
</evidence>
<dbReference type="EMBL" id="JANCYW010000011">
    <property type="protein sequence ID" value="KAK4537076.1"/>
    <property type="molecule type" value="Genomic_DNA"/>
</dbReference>
<dbReference type="PANTHER" id="PTHR43766:SF1">
    <property type="entry name" value="TRYPTOPHAN--TRNA LIGASE, MITOCHONDRIAL"/>
    <property type="match status" value="1"/>
</dbReference>
<dbReference type="Proteomes" id="UP001301350">
    <property type="component" value="Unassembled WGS sequence"/>
</dbReference>
<dbReference type="InterPro" id="IPR050203">
    <property type="entry name" value="Trp-tRNA_synthetase"/>
</dbReference>
<dbReference type="PRINTS" id="PR01039">
    <property type="entry name" value="TRNASYNTHTRP"/>
</dbReference>
<gene>
    <name evidence="13" type="ORF">CDCA_CDCA11G3101</name>
</gene>
<sequence length="475" mass="52781">MLLGRRCAARDPTKAADFPRVASASKSMLPLSFIEVVGRWSAPRVRRGGAALSCQWRRAAGCATFLSRSRCLTAATLAGTPARACHTISSSLRHLRASISSSPSRRQRVFSGVQPTGALHLGNYLGAIRQWVTHQDLFENWFCVVDLHAITVPHDAQRLAEDTMNTAAMYLACGIDPRRCKIFVQSHVPAHAEMAWLLNCLTPMSWLEKMTQFKDKRAKLEDAQSIYVGLFTYPVLMAADILLYRAERVPVGEDQRQHLELARDVARSFNHLYGKRIKRQRQPPVFREPEALAWDESSGVARVMSLTDGTSKMSKSAASDMSRINLLDDADTVRSKIKRCKTDAGRELVFDDPDRPECTNLLNVYRALTGSRPKAEIEDVLRQSGGWAAFKPLLAEAIVTELAPIQRRYREVLADRGELQRILRDGAEAAAEIANETLRRARGAMGFMERVPGAEEARSVGASGVRTPRPEESAV</sequence>
<dbReference type="CDD" id="cd00806">
    <property type="entry name" value="TrpRS_core"/>
    <property type="match status" value="1"/>
</dbReference>
<evidence type="ECO:0000256" key="7">
    <source>
        <dbReference type="ARBA" id="ARBA00022917"/>
    </source>
</evidence>
<evidence type="ECO:0000256" key="8">
    <source>
        <dbReference type="ARBA" id="ARBA00023146"/>
    </source>
</evidence>
<evidence type="ECO:0000256" key="10">
    <source>
        <dbReference type="ARBA" id="ARBA00049929"/>
    </source>
</evidence>
<keyword evidence="7 11" id="KW-0648">Protein biosynthesis</keyword>
<evidence type="ECO:0000256" key="9">
    <source>
        <dbReference type="ARBA" id="ARBA00030268"/>
    </source>
</evidence>
<reference evidence="13 14" key="1">
    <citation type="submission" date="2022-07" db="EMBL/GenBank/DDBJ databases">
        <title>Genome-wide signatures of adaptation to extreme environments.</title>
        <authorList>
            <person name="Cho C.H."/>
            <person name="Yoon H.S."/>
        </authorList>
    </citation>
    <scope>NUCLEOTIDE SEQUENCE [LARGE SCALE GENOMIC DNA]</scope>
    <source>
        <strain evidence="13 14">DBV 063 E5</strain>
    </source>
</reference>
<keyword evidence="4 11" id="KW-0436">Ligase</keyword>
<dbReference type="HAMAP" id="MF_00140_B">
    <property type="entry name" value="Trp_tRNA_synth_B"/>
    <property type="match status" value="1"/>
</dbReference>
<evidence type="ECO:0000256" key="3">
    <source>
        <dbReference type="ARBA" id="ARBA00013161"/>
    </source>
</evidence>
<dbReference type="InterPro" id="IPR002305">
    <property type="entry name" value="aa-tRNA-synth_Ic"/>
</dbReference>
<evidence type="ECO:0000256" key="4">
    <source>
        <dbReference type="ARBA" id="ARBA00022598"/>
    </source>
</evidence>
<proteinExistence type="inferred from homology"/>
<dbReference type="AlphaFoldDB" id="A0AAV9IY72"/>
<dbReference type="PROSITE" id="PS00178">
    <property type="entry name" value="AA_TRNA_LIGASE_I"/>
    <property type="match status" value="1"/>
</dbReference>
<dbReference type="Gene3D" id="1.10.240.10">
    <property type="entry name" value="Tyrosyl-Transfer RNA Synthetase"/>
    <property type="match status" value="1"/>
</dbReference>
<dbReference type="GO" id="GO:0004830">
    <property type="term" value="F:tryptophan-tRNA ligase activity"/>
    <property type="evidence" value="ECO:0007669"/>
    <property type="project" value="UniProtKB-EC"/>
</dbReference>
<dbReference type="SUPFAM" id="SSF52374">
    <property type="entry name" value="Nucleotidylyl transferase"/>
    <property type="match status" value="1"/>
</dbReference>
<evidence type="ECO:0000256" key="6">
    <source>
        <dbReference type="ARBA" id="ARBA00022840"/>
    </source>
</evidence>
<dbReference type="GO" id="GO:0006436">
    <property type="term" value="P:tryptophanyl-tRNA aminoacylation"/>
    <property type="evidence" value="ECO:0007669"/>
    <property type="project" value="InterPro"/>
</dbReference>
<evidence type="ECO:0000313" key="13">
    <source>
        <dbReference type="EMBL" id="KAK4537076.1"/>
    </source>
</evidence>
<evidence type="ECO:0000256" key="11">
    <source>
        <dbReference type="RuleBase" id="RU363036"/>
    </source>
</evidence>
<protein>
    <recommendedName>
        <fullName evidence="3">tryptophan--tRNA ligase</fullName>
        <ecNumber evidence="3">6.1.1.2</ecNumber>
    </recommendedName>
    <alternativeName>
        <fullName evidence="9">Tryptophanyl-tRNA synthetase</fullName>
    </alternativeName>
</protein>
<comment type="subcellular location">
    <subcellularLocation>
        <location evidence="1">Mitochondrion</location>
    </subcellularLocation>
</comment>
<dbReference type="InterPro" id="IPR014729">
    <property type="entry name" value="Rossmann-like_a/b/a_fold"/>
</dbReference>
<dbReference type="Gene3D" id="3.40.50.620">
    <property type="entry name" value="HUPs"/>
    <property type="match status" value="1"/>
</dbReference>